<dbReference type="InterPro" id="IPR013685">
    <property type="entry name" value="POTRA_FtsQ_type"/>
</dbReference>
<keyword evidence="2 8" id="KW-0132">Cell division</keyword>
<dbReference type="GO" id="GO:0051301">
    <property type="term" value="P:cell division"/>
    <property type="evidence" value="ECO:0007669"/>
    <property type="project" value="UniProtKB-KW"/>
</dbReference>
<gene>
    <name evidence="8" type="primary">ftsQ_2</name>
    <name evidence="8" type="ORF">GALL_09060</name>
</gene>
<keyword evidence="3 6" id="KW-0812">Transmembrane</keyword>
<dbReference type="Pfam" id="PF08478">
    <property type="entry name" value="POTRA_1"/>
    <property type="match status" value="1"/>
</dbReference>
<evidence type="ECO:0000259" key="7">
    <source>
        <dbReference type="Pfam" id="PF08478"/>
    </source>
</evidence>
<keyword evidence="4 6" id="KW-1133">Transmembrane helix</keyword>
<sequence length="341" mass="37395">MSEQPGIFPTARSWREIPQEVAPRAMSKTGRRRYTIAIAKVVAGVAFAGAVTWGAVSLITAIEYHPASIARADDVGPVKPMPDFTTDGVLTAEWAAKTLAIPKTASLMELNLSLLQSRLLASGQVRVAVLEKRFPDTLVVKLNERTPVARVMVQDGSSAPTMYFAARDGVVFQGDGYARSFIEQLPWLDGVHLARQNGRFEPIQGMDAVASLIAQARYESQHLYSLFRVISLARFASDGLIEVRSPVCQSVEFTTHEDFFRQLAYFDYICDAMKPTPDNPLARIDLSLGRNVPVAFRDPVGSHSKGAVTRSTQVDASADAQHGSAITFPSLFQRNPTQREL</sequence>
<name>A0A1J5TCE9_9ZZZZ</name>
<evidence type="ECO:0000256" key="3">
    <source>
        <dbReference type="ARBA" id="ARBA00022692"/>
    </source>
</evidence>
<dbReference type="AlphaFoldDB" id="A0A1J5TCE9"/>
<evidence type="ECO:0000256" key="6">
    <source>
        <dbReference type="SAM" id="Phobius"/>
    </source>
</evidence>
<organism evidence="8">
    <name type="scientific">mine drainage metagenome</name>
    <dbReference type="NCBI Taxonomy" id="410659"/>
    <lineage>
        <taxon>unclassified sequences</taxon>
        <taxon>metagenomes</taxon>
        <taxon>ecological metagenomes</taxon>
    </lineage>
</organism>
<evidence type="ECO:0000313" key="8">
    <source>
        <dbReference type="EMBL" id="OIR18569.1"/>
    </source>
</evidence>
<reference evidence="8" key="1">
    <citation type="submission" date="2016-10" db="EMBL/GenBank/DDBJ databases">
        <title>Sequence of Gallionella enrichment culture.</title>
        <authorList>
            <person name="Poehlein A."/>
            <person name="Muehling M."/>
            <person name="Daniel R."/>
        </authorList>
    </citation>
    <scope>NUCLEOTIDE SEQUENCE</scope>
</reference>
<evidence type="ECO:0000256" key="4">
    <source>
        <dbReference type="ARBA" id="ARBA00022989"/>
    </source>
</evidence>
<keyword evidence="6" id="KW-0472">Membrane</keyword>
<accession>A0A1J5TCE9</accession>
<evidence type="ECO:0000256" key="1">
    <source>
        <dbReference type="ARBA" id="ARBA00022475"/>
    </source>
</evidence>
<comment type="caution">
    <text evidence="8">The sequence shown here is derived from an EMBL/GenBank/DDBJ whole genome shotgun (WGS) entry which is preliminary data.</text>
</comment>
<feature type="domain" description="POTRA" evidence="7">
    <location>
        <begin position="91"/>
        <end position="145"/>
    </location>
</feature>
<dbReference type="EMBL" id="MLJW01000002">
    <property type="protein sequence ID" value="OIR18569.1"/>
    <property type="molecule type" value="Genomic_DNA"/>
</dbReference>
<feature type="transmembrane region" description="Helical" evidence="6">
    <location>
        <begin position="34"/>
        <end position="56"/>
    </location>
</feature>
<evidence type="ECO:0000256" key="5">
    <source>
        <dbReference type="ARBA" id="ARBA00023306"/>
    </source>
</evidence>
<keyword evidence="1" id="KW-1003">Cell membrane</keyword>
<evidence type="ECO:0000256" key="2">
    <source>
        <dbReference type="ARBA" id="ARBA00022618"/>
    </source>
</evidence>
<keyword evidence="5" id="KW-0131">Cell cycle</keyword>
<protein>
    <submittedName>
        <fullName evidence="8">Cell division protein FtsQ</fullName>
    </submittedName>
</protein>
<proteinExistence type="predicted"/>